<evidence type="ECO:0000256" key="4">
    <source>
        <dbReference type="ARBA" id="ARBA00023235"/>
    </source>
</evidence>
<dbReference type="GO" id="GO:0005634">
    <property type="term" value="C:nucleus"/>
    <property type="evidence" value="ECO:0007669"/>
    <property type="project" value="TreeGrafter"/>
</dbReference>
<feature type="domain" description="Alpha-D-phosphohexomutase alpha/beta/alpha" evidence="5">
    <location>
        <begin position="2"/>
        <end position="52"/>
    </location>
</feature>
<keyword evidence="4" id="KW-0413">Isomerase</keyword>
<feature type="non-terminal residue" evidence="6">
    <location>
        <position position="1"/>
    </location>
</feature>
<evidence type="ECO:0000259" key="5">
    <source>
        <dbReference type="Pfam" id="PF02878"/>
    </source>
</evidence>
<dbReference type="GO" id="GO:0005975">
    <property type="term" value="P:carbohydrate metabolic process"/>
    <property type="evidence" value="ECO:0007669"/>
    <property type="project" value="InterPro"/>
</dbReference>
<dbReference type="OrthoDB" id="8300170at2759"/>
<dbReference type="Gene3D" id="3.40.120.10">
    <property type="entry name" value="Alpha-D-Glucose-1,6-Bisphosphate, subunit A, domain 3"/>
    <property type="match status" value="1"/>
</dbReference>
<dbReference type="SUPFAM" id="SSF53738">
    <property type="entry name" value="Phosphoglucomutase, first 3 domains"/>
    <property type="match status" value="1"/>
</dbReference>
<dbReference type="AlphaFoldDB" id="A0A401QBS6"/>
<dbReference type="PROSITE" id="PS00710">
    <property type="entry name" value="PGM_PMM"/>
    <property type="match status" value="1"/>
</dbReference>
<proteinExistence type="inferred from homology"/>
<dbReference type="Proteomes" id="UP000288216">
    <property type="component" value="Unassembled WGS sequence"/>
</dbReference>
<dbReference type="Pfam" id="PF02878">
    <property type="entry name" value="PGM_PMM_I"/>
    <property type="match status" value="1"/>
</dbReference>
<sequence length="106" mass="12076">PYAVKQLHVAAGVMITASHNPKQDNGYKVYWENGAQIGSPHDKKILESIEESLEPWQGSWNENLADISPLRQDPLNEVCALYTEDLKKLCFHRLELHTLLRIGHIC</sequence>
<dbReference type="GO" id="GO:0016868">
    <property type="term" value="F:intramolecular phosphotransferase activity"/>
    <property type="evidence" value="ECO:0007669"/>
    <property type="project" value="InterPro"/>
</dbReference>
<dbReference type="PANTHER" id="PTHR45745:SF2">
    <property type="entry name" value="GLUCOSE 1,6-BISPHOSPHATE SYNTHASE"/>
    <property type="match status" value="1"/>
</dbReference>
<organism evidence="6 7">
    <name type="scientific">Scyliorhinus torazame</name>
    <name type="common">Cloudy catshark</name>
    <name type="synonym">Catulus torazame</name>
    <dbReference type="NCBI Taxonomy" id="75743"/>
    <lineage>
        <taxon>Eukaryota</taxon>
        <taxon>Metazoa</taxon>
        <taxon>Chordata</taxon>
        <taxon>Craniata</taxon>
        <taxon>Vertebrata</taxon>
        <taxon>Chondrichthyes</taxon>
        <taxon>Elasmobranchii</taxon>
        <taxon>Galeomorphii</taxon>
        <taxon>Galeoidea</taxon>
        <taxon>Carcharhiniformes</taxon>
        <taxon>Scyliorhinidae</taxon>
        <taxon>Scyliorhinus</taxon>
    </lineage>
</organism>
<reference evidence="6 7" key="1">
    <citation type="journal article" date="2018" name="Nat. Ecol. Evol.">
        <title>Shark genomes provide insights into elasmobranch evolution and the origin of vertebrates.</title>
        <authorList>
            <person name="Hara Y"/>
            <person name="Yamaguchi K"/>
            <person name="Onimaru K"/>
            <person name="Kadota M"/>
            <person name="Koyanagi M"/>
            <person name="Keeley SD"/>
            <person name="Tatsumi K"/>
            <person name="Tanaka K"/>
            <person name="Motone F"/>
            <person name="Kageyama Y"/>
            <person name="Nozu R"/>
            <person name="Adachi N"/>
            <person name="Nishimura O"/>
            <person name="Nakagawa R"/>
            <person name="Tanegashima C"/>
            <person name="Kiyatake I"/>
            <person name="Matsumoto R"/>
            <person name="Murakumo K"/>
            <person name="Nishida K"/>
            <person name="Terakita A"/>
            <person name="Kuratani S"/>
            <person name="Sato K"/>
            <person name="Hyodo S Kuraku.S."/>
        </authorList>
    </citation>
    <scope>NUCLEOTIDE SEQUENCE [LARGE SCALE GENOMIC DNA]</scope>
</reference>
<name>A0A401QBS6_SCYTO</name>
<comment type="similarity">
    <text evidence="1">Belongs to the phosphohexose mutase family.</text>
</comment>
<evidence type="ECO:0000256" key="1">
    <source>
        <dbReference type="ARBA" id="ARBA00010231"/>
    </source>
</evidence>
<keyword evidence="3" id="KW-0460">Magnesium</keyword>
<accession>A0A401QBS6</accession>
<evidence type="ECO:0000256" key="2">
    <source>
        <dbReference type="ARBA" id="ARBA00022723"/>
    </source>
</evidence>
<dbReference type="GO" id="GO:0047933">
    <property type="term" value="F:glucose-1,6-bisphosphate synthase activity"/>
    <property type="evidence" value="ECO:0007669"/>
    <property type="project" value="TreeGrafter"/>
</dbReference>
<dbReference type="InterPro" id="IPR005844">
    <property type="entry name" value="A-D-PHexomutase_a/b/a-I"/>
</dbReference>
<dbReference type="GO" id="GO:0000287">
    <property type="term" value="F:magnesium ion binding"/>
    <property type="evidence" value="ECO:0007669"/>
    <property type="project" value="InterPro"/>
</dbReference>
<evidence type="ECO:0000256" key="3">
    <source>
        <dbReference type="ARBA" id="ARBA00022842"/>
    </source>
</evidence>
<dbReference type="STRING" id="75743.A0A401QBS6"/>
<protein>
    <recommendedName>
        <fullName evidence="5">Alpha-D-phosphohexomutase alpha/beta/alpha domain-containing protein</fullName>
    </recommendedName>
</protein>
<dbReference type="InterPro" id="IPR016055">
    <property type="entry name" value="A-D-PHexomutase_a/b/a-I/II/III"/>
</dbReference>
<evidence type="ECO:0000313" key="7">
    <source>
        <dbReference type="Proteomes" id="UP000288216"/>
    </source>
</evidence>
<keyword evidence="2" id="KW-0479">Metal-binding</keyword>
<dbReference type="PANTHER" id="PTHR45745">
    <property type="entry name" value="PHOSPHOMANNOMUTASE 45A"/>
    <property type="match status" value="1"/>
</dbReference>
<keyword evidence="7" id="KW-1185">Reference proteome</keyword>
<evidence type="ECO:0000313" key="6">
    <source>
        <dbReference type="EMBL" id="GCB82767.1"/>
    </source>
</evidence>
<dbReference type="InterPro" id="IPR016066">
    <property type="entry name" value="A-D-PHexomutase_CS"/>
</dbReference>
<dbReference type="EMBL" id="BFAA01034901">
    <property type="protein sequence ID" value="GCB82767.1"/>
    <property type="molecule type" value="Genomic_DNA"/>
</dbReference>
<comment type="caution">
    <text evidence="6">The sequence shown here is derived from an EMBL/GenBank/DDBJ whole genome shotgun (WGS) entry which is preliminary data.</text>
</comment>
<gene>
    <name evidence="6" type="ORF">scyTo_0023861</name>
</gene>